<comment type="subcellular location">
    <subcellularLocation>
        <location evidence="1">Cell membrane</location>
        <topology evidence="1">Peripheral membrane protein</topology>
    </subcellularLocation>
</comment>
<evidence type="ECO:0000256" key="8">
    <source>
        <dbReference type="ARBA" id="ARBA00023136"/>
    </source>
</evidence>
<dbReference type="PATRIC" id="fig|1423739.3.peg.1851"/>
<dbReference type="PROSITE" id="PS50893">
    <property type="entry name" value="ABC_TRANSPORTER_2"/>
    <property type="match status" value="1"/>
</dbReference>
<proteinExistence type="inferred from homology"/>
<evidence type="ECO:0000313" key="10">
    <source>
        <dbReference type="EMBL" id="KRL62898.1"/>
    </source>
</evidence>
<name>A0A0R1S846_9LACO</name>
<keyword evidence="8" id="KW-0472">Membrane</keyword>
<evidence type="ECO:0000256" key="7">
    <source>
        <dbReference type="ARBA" id="ARBA00022967"/>
    </source>
</evidence>
<keyword evidence="6" id="KW-0067">ATP-binding</keyword>
<dbReference type="InterPro" id="IPR003593">
    <property type="entry name" value="AAA+_ATPase"/>
</dbReference>
<comment type="similarity">
    <text evidence="2">Belongs to the ABC transporter superfamily.</text>
</comment>
<dbReference type="GO" id="GO:0042626">
    <property type="term" value="F:ATPase-coupled transmembrane transporter activity"/>
    <property type="evidence" value="ECO:0007669"/>
    <property type="project" value="TreeGrafter"/>
</dbReference>
<dbReference type="Proteomes" id="UP000052013">
    <property type="component" value="Unassembled WGS sequence"/>
</dbReference>
<dbReference type="SMART" id="SM00382">
    <property type="entry name" value="AAA"/>
    <property type="match status" value="1"/>
</dbReference>
<protein>
    <submittedName>
        <fullName evidence="10">Cobalt transport protein CbiQ</fullName>
    </submittedName>
</protein>
<dbReference type="AlphaFoldDB" id="A0A0R1S846"/>
<keyword evidence="5" id="KW-0547">Nucleotide-binding</keyword>
<dbReference type="CDD" id="cd03225">
    <property type="entry name" value="ABC_cobalt_CbiO_domain1"/>
    <property type="match status" value="1"/>
</dbReference>
<evidence type="ECO:0000256" key="3">
    <source>
        <dbReference type="ARBA" id="ARBA00022448"/>
    </source>
</evidence>
<dbReference type="EMBL" id="AZEY01000105">
    <property type="protein sequence ID" value="KRL62898.1"/>
    <property type="molecule type" value="Genomic_DNA"/>
</dbReference>
<gene>
    <name evidence="10" type="ORF">FC85_GL001768</name>
</gene>
<sequence>MEIMDNRQQIHLENLSLRYRGIETSALKHISVDAEFGHVIGIIGNHHAGKTSLCRALAGIVPTIISGDVTGTIQVGSLSPNLDWQKYNQQTGVVLQNPAGQLSGLADTVADEIAFDLINQGVPADQIKRRVLNVADQLGLGDQLNQSPGTLSGGQKQRLAIATAIVTDPSILVLDDPTSEMDPLGRQHFFSWLVSVEKKTIFIVSNEVDDLCEIADQIWVLKAGELVAAGKPLTVFNHLKPDWQLAEPTVFRLAKLMKWSIPGGADEFPVTNQQLEEAYYAAN</sequence>
<evidence type="ECO:0000256" key="4">
    <source>
        <dbReference type="ARBA" id="ARBA00022475"/>
    </source>
</evidence>
<dbReference type="InterPro" id="IPR017871">
    <property type="entry name" value="ABC_transporter-like_CS"/>
</dbReference>
<keyword evidence="3" id="KW-0813">Transport</keyword>
<organism evidence="10 11">
    <name type="scientific">Lentilactobacillus diolivorans DSM 14421</name>
    <dbReference type="NCBI Taxonomy" id="1423739"/>
    <lineage>
        <taxon>Bacteria</taxon>
        <taxon>Bacillati</taxon>
        <taxon>Bacillota</taxon>
        <taxon>Bacilli</taxon>
        <taxon>Lactobacillales</taxon>
        <taxon>Lactobacillaceae</taxon>
        <taxon>Lentilactobacillus</taxon>
    </lineage>
</organism>
<evidence type="ECO:0000256" key="2">
    <source>
        <dbReference type="ARBA" id="ARBA00005417"/>
    </source>
</evidence>
<dbReference type="InterPro" id="IPR003439">
    <property type="entry name" value="ABC_transporter-like_ATP-bd"/>
</dbReference>
<keyword evidence="4" id="KW-1003">Cell membrane</keyword>
<evidence type="ECO:0000256" key="6">
    <source>
        <dbReference type="ARBA" id="ARBA00022840"/>
    </source>
</evidence>
<keyword evidence="7" id="KW-1278">Translocase</keyword>
<dbReference type="GO" id="GO:0016887">
    <property type="term" value="F:ATP hydrolysis activity"/>
    <property type="evidence" value="ECO:0007669"/>
    <property type="project" value="InterPro"/>
</dbReference>
<dbReference type="PROSITE" id="PS00211">
    <property type="entry name" value="ABC_TRANSPORTER_1"/>
    <property type="match status" value="1"/>
</dbReference>
<dbReference type="Pfam" id="PF00005">
    <property type="entry name" value="ABC_tran"/>
    <property type="match status" value="1"/>
</dbReference>
<dbReference type="InterPro" id="IPR050095">
    <property type="entry name" value="ECF_ABC_transporter_ATP-bd"/>
</dbReference>
<dbReference type="Gene3D" id="3.40.50.300">
    <property type="entry name" value="P-loop containing nucleotide triphosphate hydrolases"/>
    <property type="match status" value="1"/>
</dbReference>
<dbReference type="GO" id="GO:0005524">
    <property type="term" value="F:ATP binding"/>
    <property type="evidence" value="ECO:0007669"/>
    <property type="project" value="UniProtKB-KW"/>
</dbReference>
<dbReference type="SUPFAM" id="SSF52540">
    <property type="entry name" value="P-loop containing nucleoside triphosphate hydrolases"/>
    <property type="match status" value="1"/>
</dbReference>
<dbReference type="GO" id="GO:0043190">
    <property type="term" value="C:ATP-binding cassette (ABC) transporter complex"/>
    <property type="evidence" value="ECO:0007669"/>
    <property type="project" value="TreeGrafter"/>
</dbReference>
<dbReference type="STRING" id="1423739.FC85_GL001768"/>
<feature type="domain" description="ABC transporter" evidence="9">
    <location>
        <begin position="10"/>
        <end position="248"/>
    </location>
</feature>
<dbReference type="InterPro" id="IPR015856">
    <property type="entry name" value="ABC_transpr_CbiO/EcfA_su"/>
</dbReference>
<comment type="caution">
    <text evidence="10">The sequence shown here is derived from an EMBL/GenBank/DDBJ whole genome shotgun (WGS) entry which is preliminary data.</text>
</comment>
<evidence type="ECO:0000256" key="1">
    <source>
        <dbReference type="ARBA" id="ARBA00004202"/>
    </source>
</evidence>
<evidence type="ECO:0000313" key="11">
    <source>
        <dbReference type="Proteomes" id="UP000052013"/>
    </source>
</evidence>
<evidence type="ECO:0000256" key="5">
    <source>
        <dbReference type="ARBA" id="ARBA00022741"/>
    </source>
</evidence>
<evidence type="ECO:0000259" key="9">
    <source>
        <dbReference type="PROSITE" id="PS50893"/>
    </source>
</evidence>
<reference evidence="10 11" key="1">
    <citation type="journal article" date="2015" name="Genome Announc.">
        <title>Expanding the biotechnology potential of lactobacilli through comparative genomics of 213 strains and associated genera.</title>
        <authorList>
            <person name="Sun Z."/>
            <person name="Harris H.M."/>
            <person name="McCann A."/>
            <person name="Guo C."/>
            <person name="Argimon S."/>
            <person name="Zhang W."/>
            <person name="Yang X."/>
            <person name="Jeffery I.B."/>
            <person name="Cooney J.C."/>
            <person name="Kagawa T.F."/>
            <person name="Liu W."/>
            <person name="Song Y."/>
            <person name="Salvetti E."/>
            <person name="Wrobel A."/>
            <person name="Rasinkangas P."/>
            <person name="Parkhill J."/>
            <person name="Rea M.C."/>
            <person name="O'Sullivan O."/>
            <person name="Ritari J."/>
            <person name="Douillard F.P."/>
            <person name="Paul Ross R."/>
            <person name="Yang R."/>
            <person name="Briner A.E."/>
            <person name="Felis G.E."/>
            <person name="de Vos W.M."/>
            <person name="Barrangou R."/>
            <person name="Klaenhammer T.R."/>
            <person name="Caufield P.W."/>
            <person name="Cui Y."/>
            <person name="Zhang H."/>
            <person name="O'Toole P.W."/>
        </authorList>
    </citation>
    <scope>NUCLEOTIDE SEQUENCE [LARGE SCALE GENOMIC DNA]</scope>
    <source>
        <strain evidence="10 11">DSM 14421</strain>
    </source>
</reference>
<accession>A0A0R1S846</accession>
<dbReference type="InterPro" id="IPR027417">
    <property type="entry name" value="P-loop_NTPase"/>
</dbReference>
<dbReference type="PANTHER" id="PTHR43553">
    <property type="entry name" value="HEAVY METAL TRANSPORTER"/>
    <property type="match status" value="1"/>
</dbReference>